<dbReference type="Pfam" id="PF01261">
    <property type="entry name" value="AP_endonuc_2"/>
    <property type="match status" value="1"/>
</dbReference>
<evidence type="ECO:0000313" key="2">
    <source>
        <dbReference type="EMBL" id="KPM49391.1"/>
    </source>
</evidence>
<dbReference type="InterPro" id="IPR036237">
    <property type="entry name" value="Xyl_isomerase-like_sf"/>
</dbReference>
<dbReference type="OrthoDB" id="263912at2"/>
<keyword evidence="2" id="KW-0413">Isomerase</keyword>
<dbReference type="SUPFAM" id="SSF51658">
    <property type="entry name" value="Xylose isomerase-like"/>
    <property type="match status" value="1"/>
</dbReference>
<keyword evidence="3" id="KW-1185">Reference proteome</keyword>
<protein>
    <submittedName>
        <fullName evidence="2">Xylose isomerase</fullName>
    </submittedName>
</protein>
<dbReference type="InterPro" id="IPR013022">
    <property type="entry name" value="Xyl_isomerase-like_TIM-brl"/>
</dbReference>
<reference evidence="2 3" key="1">
    <citation type="submission" date="2015-07" db="EMBL/GenBank/DDBJ databases">
        <title>The draft genome sequence of Leadbetterella sp. JN14-9.</title>
        <authorList>
            <person name="Liu Y."/>
            <person name="Du J."/>
            <person name="Shao Z."/>
        </authorList>
    </citation>
    <scope>NUCLEOTIDE SEQUENCE [LARGE SCALE GENOMIC DNA]</scope>
    <source>
        <strain evidence="2 3">JN14-9</strain>
    </source>
</reference>
<proteinExistence type="predicted"/>
<sequence length="325" mass="35764">MNRRDFLRNTGFAIGGTTLIANQALASFFQTSAVAGPPIGAITYSFRSMESDLDSVIAYCKTCGMNAIELMGDPIESFAGAPENPIDFRKVFANGRRPFTDEERSQMEQYRNDLSNWRTTVSMAPFKKAAKKLKKAGITVYAFKPSTFGENNTDAEIEYGMKVAKILGSPSVTVELPRNSEQSARLGKFGEKHGVFVGYHAHLQATDTLWDEALAQSPYNTLNLDCGHYIAAGGDNTTESLLRLIEKHHDRISSMHLKDRKNKENGGDNVAWGTGDTPICEVLNLLKDKGYNIPVSVELEYPIPDGSDAVQEVKKCVDYAKACLS</sequence>
<dbReference type="AlphaFoldDB" id="A0A0P7C9Z4"/>
<dbReference type="EMBL" id="LGTQ01000005">
    <property type="protein sequence ID" value="KPM49391.1"/>
    <property type="molecule type" value="Genomic_DNA"/>
</dbReference>
<accession>A0A0P7C9Z4</accession>
<evidence type="ECO:0000259" key="1">
    <source>
        <dbReference type="Pfam" id="PF01261"/>
    </source>
</evidence>
<gene>
    <name evidence="2" type="ORF">AFM12_01880</name>
</gene>
<feature type="domain" description="Xylose isomerase-like TIM barrel" evidence="1">
    <location>
        <begin position="122"/>
        <end position="309"/>
    </location>
</feature>
<dbReference type="STRING" id="1605367.AFM12_01880"/>
<dbReference type="GO" id="GO:0016853">
    <property type="term" value="F:isomerase activity"/>
    <property type="evidence" value="ECO:0007669"/>
    <property type="project" value="UniProtKB-KW"/>
</dbReference>
<dbReference type="InterPro" id="IPR050312">
    <property type="entry name" value="IolE/XylAMocC-like"/>
</dbReference>
<evidence type="ECO:0000313" key="3">
    <source>
        <dbReference type="Proteomes" id="UP000050454"/>
    </source>
</evidence>
<dbReference type="PANTHER" id="PTHR12110:SF41">
    <property type="entry name" value="INOSOSE DEHYDRATASE"/>
    <property type="match status" value="1"/>
</dbReference>
<organism evidence="2 3">
    <name type="scientific">Jiulongibacter sediminis</name>
    <dbReference type="NCBI Taxonomy" id="1605367"/>
    <lineage>
        <taxon>Bacteria</taxon>
        <taxon>Pseudomonadati</taxon>
        <taxon>Bacteroidota</taxon>
        <taxon>Cytophagia</taxon>
        <taxon>Cytophagales</taxon>
        <taxon>Leadbetterellaceae</taxon>
        <taxon>Jiulongibacter</taxon>
    </lineage>
</organism>
<dbReference type="RefSeq" id="WP_055143582.1">
    <property type="nucleotide sequence ID" value="NZ_JXSZ01000005.1"/>
</dbReference>
<comment type="caution">
    <text evidence="2">The sequence shown here is derived from an EMBL/GenBank/DDBJ whole genome shotgun (WGS) entry which is preliminary data.</text>
</comment>
<dbReference type="Gene3D" id="3.20.20.150">
    <property type="entry name" value="Divalent-metal-dependent TIM barrel enzymes"/>
    <property type="match status" value="1"/>
</dbReference>
<dbReference type="PATRIC" id="fig|1605367.3.peg.1717"/>
<dbReference type="PANTHER" id="PTHR12110">
    <property type="entry name" value="HYDROXYPYRUVATE ISOMERASE"/>
    <property type="match status" value="1"/>
</dbReference>
<dbReference type="Proteomes" id="UP000050454">
    <property type="component" value="Unassembled WGS sequence"/>
</dbReference>
<name>A0A0P7C9Z4_9BACT</name>